<dbReference type="Pfam" id="PF14602">
    <property type="entry name" value="Hexapep_2"/>
    <property type="match status" value="1"/>
</dbReference>
<dbReference type="PROSITE" id="PS00101">
    <property type="entry name" value="HEXAPEP_TRANSFERASES"/>
    <property type="match status" value="1"/>
</dbReference>
<dbReference type="GO" id="GO:0008374">
    <property type="term" value="F:O-acyltransferase activity"/>
    <property type="evidence" value="ECO:0007669"/>
    <property type="project" value="TreeGrafter"/>
</dbReference>
<dbReference type="PANTHER" id="PTHR23416:SF23">
    <property type="entry name" value="ACETYLTRANSFERASE C18B11.09C-RELATED"/>
    <property type="match status" value="1"/>
</dbReference>
<dbReference type="InterPro" id="IPR001451">
    <property type="entry name" value="Hexapep"/>
</dbReference>
<protein>
    <submittedName>
        <fullName evidence="5">Sugar O-acetyltransferase</fullName>
    </submittedName>
</protein>
<dbReference type="Pfam" id="PF00132">
    <property type="entry name" value="Hexapep"/>
    <property type="match status" value="1"/>
</dbReference>
<evidence type="ECO:0000313" key="6">
    <source>
        <dbReference type="Proteomes" id="UP000036847"/>
    </source>
</evidence>
<accession>A0A081TYE9</accession>
<proteinExistence type="inferred from homology"/>
<evidence type="ECO:0000256" key="3">
    <source>
        <dbReference type="ARBA" id="ARBA00022737"/>
    </source>
</evidence>
<reference evidence="5 6" key="1">
    <citation type="submission" date="2019-03" db="EMBL/GenBank/DDBJ databases">
        <title>Complete genome assembly of MDR B. fragilis.</title>
        <authorList>
            <person name="Sydenham T.V."/>
            <person name="Hasman H."/>
            <person name="Justesen U.S."/>
        </authorList>
    </citation>
    <scope>NUCLEOTIDE SEQUENCE [LARGE SCALE GENOMIC DNA]</scope>
    <source>
        <strain evidence="5 6">DCMSKEJBY0001B</strain>
    </source>
</reference>
<evidence type="ECO:0000256" key="4">
    <source>
        <dbReference type="ARBA" id="ARBA00023315"/>
    </source>
</evidence>
<dbReference type="OrthoDB" id="9812571at2"/>
<keyword evidence="4" id="KW-0012">Acyltransferase</keyword>
<dbReference type="EMBL" id="CP036546">
    <property type="protein sequence ID" value="QCQ46494.1"/>
    <property type="molecule type" value="Genomic_DNA"/>
</dbReference>
<dbReference type="Proteomes" id="UP000036847">
    <property type="component" value="Chromosome"/>
</dbReference>
<evidence type="ECO:0000256" key="1">
    <source>
        <dbReference type="ARBA" id="ARBA00007274"/>
    </source>
</evidence>
<organism evidence="5 6">
    <name type="scientific">Bacteroides fragilis</name>
    <dbReference type="NCBI Taxonomy" id="817"/>
    <lineage>
        <taxon>Bacteria</taxon>
        <taxon>Pseudomonadati</taxon>
        <taxon>Bacteroidota</taxon>
        <taxon>Bacteroidia</taxon>
        <taxon>Bacteroidales</taxon>
        <taxon>Bacteroidaceae</taxon>
        <taxon>Bacteroides</taxon>
    </lineage>
</organism>
<dbReference type="InterPro" id="IPR011004">
    <property type="entry name" value="Trimer_LpxA-like_sf"/>
</dbReference>
<evidence type="ECO:0000256" key="2">
    <source>
        <dbReference type="ARBA" id="ARBA00022679"/>
    </source>
</evidence>
<evidence type="ECO:0000313" key="5">
    <source>
        <dbReference type="EMBL" id="QCQ46494.1"/>
    </source>
</evidence>
<keyword evidence="2" id="KW-0808">Transferase</keyword>
<dbReference type="CDD" id="cd03357">
    <property type="entry name" value="LbH_MAT_GAT"/>
    <property type="match status" value="1"/>
</dbReference>
<keyword evidence="3" id="KW-0677">Repeat</keyword>
<comment type="similarity">
    <text evidence="1">Belongs to the transferase hexapeptide repeat family.</text>
</comment>
<dbReference type="GeneID" id="99672023"/>
<dbReference type="RefSeq" id="WP_005806553.1">
    <property type="nucleotide sequence ID" value="NZ_CP036546.1"/>
</dbReference>
<dbReference type="Gene3D" id="2.160.10.10">
    <property type="entry name" value="Hexapeptide repeat proteins"/>
    <property type="match status" value="1"/>
</dbReference>
<dbReference type="InterPro" id="IPR051159">
    <property type="entry name" value="Hexapeptide_acetyltransf"/>
</dbReference>
<sequence>MTIESFKEYVKSRKPLNTEEIHCFMDDMSNEARRFTFRLNASYHTPAEVRNLLSELFGSPVPPTLRVFPPFYTDFGKNIVIGDDVFINACCHFQDHGGITIGDSCQIGHNVVFATLNHGLAPEDRGTTYPAPIVLGKNVWVGANATILPGVMIGDNAVIAAGAVVTKDVPPNVIVGGVPAKFIKSIVPE</sequence>
<dbReference type="PANTHER" id="PTHR23416">
    <property type="entry name" value="SIALIC ACID SYNTHASE-RELATED"/>
    <property type="match status" value="1"/>
</dbReference>
<name>A0A081TYE9_BACFG</name>
<dbReference type="InterPro" id="IPR018357">
    <property type="entry name" value="Hexapep_transf_CS"/>
</dbReference>
<gene>
    <name evidence="5" type="ORF">EC80_017420</name>
</gene>
<dbReference type="SUPFAM" id="SSF51161">
    <property type="entry name" value="Trimeric LpxA-like enzymes"/>
    <property type="match status" value="1"/>
</dbReference>
<dbReference type="AlphaFoldDB" id="A0A081TYE9"/>